<dbReference type="EMBL" id="JACIEP010000024">
    <property type="protein sequence ID" value="MBB4038176.1"/>
    <property type="molecule type" value="Genomic_DNA"/>
</dbReference>
<organism evidence="3 4">
    <name type="scientific">Dysgonomonas hofstadii</name>
    <dbReference type="NCBI Taxonomy" id="637886"/>
    <lineage>
        <taxon>Bacteria</taxon>
        <taxon>Pseudomonadati</taxon>
        <taxon>Bacteroidota</taxon>
        <taxon>Bacteroidia</taxon>
        <taxon>Bacteroidales</taxon>
        <taxon>Dysgonomonadaceae</taxon>
        <taxon>Dysgonomonas</taxon>
    </lineage>
</organism>
<dbReference type="PANTHER" id="PTHR34978:SF3">
    <property type="entry name" value="SLR0241 PROTEIN"/>
    <property type="match status" value="1"/>
</dbReference>
<dbReference type="Pfam" id="PF05569">
    <property type="entry name" value="Peptidase_M56"/>
    <property type="match status" value="1"/>
</dbReference>
<feature type="transmembrane region" description="Helical" evidence="1">
    <location>
        <begin position="6"/>
        <end position="25"/>
    </location>
</feature>
<dbReference type="PANTHER" id="PTHR34978">
    <property type="entry name" value="POSSIBLE SENSOR-TRANSDUCER PROTEIN BLAR"/>
    <property type="match status" value="1"/>
</dbReference>
<feature type="transmembrane region" description="Helical" evidence="1">
    <location>
        <begin position="275"/>
        <end position="292"/>
    </location>
</feature>
<accession>A0A840CRY0</accession>
<evidence type="ECO:0000313" key="4">
    <source>
        <dbReference type="Proteomes" id="UP000555103"/>
    </source>
</evidence>
<dbReference type="InterPro" id="IPR008756">
    <property type="entry name" value="Peptidase_M56"/>
</dbReference>
<dbReference type="RefSeq" id="WP_183308985.1">
    <property type="nucleotide sequence ID" value="NZ_JACIEP010000024.1"/>
</dbReference>
<proteinExistence type="predicted"/>
<feature type="domain" description="Peptidase M56" evidence="2">
    <location>
        <begin position="95"/>
        <end position="264"/>
    </location>
</feature>
<evidence type="ECO:0000256" key="1">
    <source>
        <dbReference type="SAM" id="Phobius"/>
    </source>
</evidence>
<keyword evidence="1" id="KW-1133">Transmembrane helix</keyword>
<feature type="transmembrane region" description="Helical" evidence="1">
    <location>
        <begin position="103"/>
        <end position="124"/>
    </location>
</feature>
<feature type="transmembrane region" description="Helical" evidence="1">
    <location>
        <begin position="37"/>
        <end position="54"/>
    </location>
</feature>
<dbReference type="AlphaFoldDB" id="A0A840CRY0"/>
<name>A0A840CRY0_9BACT</name>
<protein>
    <submittedName>
        <fullName evidence="3">Beta-lactamase regulating signal transducer with metallopeptidase domain</fullName>
    </submittedName>
</protein>
<comment type="caution">
    <text evidence="3">The sequence shown here is derived from an EMBL/GenBank/DDBJ whole genome shotgun (WGS) entry which is preliminary data.</text>
</comment>
<dbReference type="Proteomes" id="UP000555103">
    <property type="component" value="Unassembled WGS sequence"/>
</dbReference>
<keyword evidence="1" id="KW-0472">Membrane</keyword>
<keyword evidence="4" id="KW-1185">Reference proteome</keyword>
<keyword evidence="1" id="KW-0812">Transmembrane</keyword>
<gene>
    <name evidence="3" type="ORF">GGR21_004105</name>
</gene>
<evidence type="ECO:0000259" key="2">
    <source>
        <dbReference type="Pfam" id="PF05569"/>
    </source>
</evidence>
<dbReference type="CDD" id="cd07341">
    <property type="entry name" value="M56_BlaR1_MecR1_like"/>
    <property type="match status" value="1"/>
</dbReference>
<evidence type="ECO:0000313" key="3">
    <source>
        <dbReference type="EMBL" id="MBB4038176.1"/>
    </source>
</evidence>
<dbReference type="InterPro" id="IPR052173">
    <property type="entry name" value="Beta-lactam_resp_regulator"/>
</dbReference>
<reference evidence="3 4" key="1">
    <citation type="submission" date="2020-08" db="EMBL/GenBank/DDBJ databases">
        <title>Genomic Encyclopedia of Type Strains, Phase IV (KMG-IV): sequencing the most valuable type-strain genomes for metagenomic binning, comparative biology and taxonomic classification.</title>
        <authorList>
            <person name="Goeker M."/>
        </authorList>
    </citation>
    <scope>NUCLEOTIDE SEQUENCE [LARGE SCALE GENOMIC DNA]</scope>
    <source>
        <strain evidence="3 4">DSM 104969</strain>
    </source>
</reference>
<sequence length="514" mass="59655">MVDLLIYNIKISILLLFFYIIYKLICSQSVFFRINRLCILLFYLSSLFIFLIRIEADTFEAQHVIAKYEVLLTTEVISVSQHQTPVIETAGDTPINWMNVIGVVYLTGVFFVLLRIIYSILYILSITKGCEKKKMDKATLILVDKIVPSFSWMKYIIISRKDYDENKDIILTHELSHIRNKHSLDLLISEFFLLFQWYNPIAWLFRRELRDVHEFEADDSVLKSGIDAKTYQFLLIKKAAGSQYLTFMTNSFNHSKLEKRITMMLKNNNNPYARLKYLLLIPAFAIAVSLFARPELTSRIGGLPEVESTEKNVYLQNKLADPSDTIDLKEYRVEAFRNGERIDFNQWKNFERIDGYILVTTDSARYYRNGVQIAHTVGGTLNVSEKNKKLSGETIQQKLIAAYAMKFVRQSDMLKAAGGKDNFLNSIDLKKYRVESYLNGKRINFDEWKNFREKDGYIVIDIDSAIYYNGNKRIGQQKATPGPFQQNISKSTKNLNGETIQRILIASQLFQRGE</sequence>